<comment type="domain">
    <text evidence="1">Has an N-terminal Jag-N domain and 2 RNA-binding domains (KH and R3H).</text>
</comment>
<dbReference type="Pfam" id="PF01424">
    <property type="entry name" value="R3H"/>
    <property type="match status" value="1"/>
</dbReference>
<comment type="caution">
    <text evidence="4">The sequence shown here is derived from an EMBL/GenBank/DDBJ whole genome shotgun (WGS) entry which is preliminary data.</text>
</comment>
<keyword evidence="1" id="KW-0961">Cell wall biogenesis/degradation</keyword>
<protein>
    <recommendedName>
        <fullName evidence="1">RNA-binding protein KhpB</fullName>
    </recommendedName>
    <alternativeName>
        <fullName evidence="1">RNA-binding protein EloR</fullName>
    </alternativeName>
</protein>
<comment type="similarity">
    <text evidence="1">Belongs to the KhpB RNA-binding protein family.</text>
</comment>
<dbReference type="Gene3D" id="3.30.300.20">
    <property type="match status" value="1"/>
</dbReference>
<gene>
    <name evidence="1" type="primary">khpB</name>
    <name evidence="1" type="synonym">eloR</name>
    <name evidence="4" type="ORF">E6K79_11775</name>
</gene>
<dbReference type="Gene3D" id="3.30.30.80">
    <property type="entry name" value="probable RNA-binding protein from clostridium symbiosum atcc 14940"/>
    <property type="match status" value="1"/>
</dbReference>
<comment type="function">
    <text evidence="1">A probable RNA chaperone. Forms a complex with KhpA which binds to cellular RNA and controls its expression. Plays a role in peptidoglycan (PG) homeostasis and cell length regulation.</text>
</comment>
<dbReference type="GO" id="GO:0003723">
    <property type="term" value="F:RNA binding"/>
    <property type="evidence" value="ECO:0007669"/>
    <property type="project" value="UniProtKB-UniRule"/>
</dbReference>
<evidence type="ECO:0000256" key="1">
    <source>
        <dbReference type="HAMAP-Rule" id="MF_00867"/>
    </source>
</evidence>
<dbReference type="InterPro" id="IPR015946">
    <property type="entry name" value="KH_dom-like_a/b"/>
</dbReference>
<name>A0A538TGH7_UNCEI</name>
<dbReference type="GO" id="GO:0005737">
    <property type="term" value="C:cytoplasm"/>
    <property type="evidence" value="ECO:0007669"/>
    <property type="project" value="UniProtKB-SubCell"/>
</dbReference>
<organism evidence="4 5">
    <name type="scientific">Eiseniibacteriota bacterium</name>
    <dbReference type="NCBI Taxonomy" id="2212470"/>
    <lineage>
        <taxon>Bacteria</taxon>
        <taxon>Candidatus Eiseniibacteriota</taxon>
    </lineage>
</organism>
<dbReference type="InterPro" id="IPR034079">
    <property type="entry name" value="R3H_KhpB"/>
</dbReference>
<dbReference type="HAMAP" id="MF_00867">
    <property type="entry name" value="KhpB"/>
    <property type="match status" value="1"/>
</dbReference>
<dbReference type="PROSITE" id="PS51061">
    <property type="entry name" value="R3H"/>
    <property type="match status" value="1"/>
</dbReference>
<dbReference type="InterPro" id="IPR001374">
    <property type="entry name" value="R3H_dom"/>
</dbReference>
<comment type="subcellular location">
    <subcellularLocation>
        <location evidence="1">Cytoplasm</location>
    </subcellularLocation>
</comment>
<dbReference type="InterPro" id="IPR038008">
    <property type="entry name" value="Jag_KH"/>
</dbReference>
<feature type="domain" description="R3H" evidence="3">
    <location>
        <begin position="210"/>
        <end position="276"/>
    </location>
</feature>
<feature type="region of interest" description="Disordered" evidence="2">
    <location>
        <begin position="1"/>
        <end position="120"/>
    </location>
</feature>
<dbReference type="InterPro" id="IPR036867">
    <property type="entry name" value="R3H_dom_sf"/>
</dbReference>
<keyword evidence="1" id="KW-0694">RNA-binding</keyword>
<dbReference type="CDD" id="cd02644">
    <property type="entry name" value="R3H_jag"/>
    <property type="match status" value="1"/>
</dbReference>
<dbReference type="InterPro" id="IPR039247">
    <property type="entry name" value="KhpB"/>
</dbReference>
<dbReference type="SMART" id="SM00393">
    <property type="entry name" value="R3H"/>
    <property type="match status" value="1"/>
</dbReference>
<dbReference type="PANTHER" id="PTHR35800">
    <property type="entry name" value="PROTEIN JAG"/>
    <property type="match status" value="1"/>
</dbReference>
<feature type="compositionally biased region" description="Low complexity" evidence="2">
    <location>
        <begin position="73"/>
        <end position="87"/>
    </location>
</feature>
<evidence type="ECO:0000259" key="3">
    <source>
        <dbReference type="PROSITE" id="PS51061"/>
    </source>
</evidence>
<accession>A0A538TGH7</accession>
<dbReference type="GO" id="GO:0009252">
    <property type="term" value="P:peptidoglycan biosynthetic process"/>
    <property type="evidence" value="ECO:0007669"/>
    <property type="project" value="UniProtKB-UniRule"/>
</dbReference>
<dbReference type="Gene3D" id="3.30.1370.50">
    <property type="entry name" value="R3H-like domain"/>
    <property type="match status" value="1"/>
</dbReference>
<evidence type="ECO:0000256" key="2">
    <source>
        <dbReference type="SAM" id="MobiDB-lite"/>
    </source>
</evidence>
<reference evidence="4 5" key="1">
    <citation type="journal article" date="2019" name="Nat. Microbiol.">
        <title>Mediterranean grassland soil C-N compound turnover is dependent on rainfall and depth, and is mediated by genomically divergent microorganisms.</title>
        <authorList>
            <person name="Diamond S."/>
            <person name="Andeer P.F."/>
            <person name="Li Z."/>
            <person name="Crits-Christoph A."/>
            <person name="Burstein D."/>
            <person name="Anantharaman K."/>
            <person name="Lane K.R."/>
            <person name="Thomas B.C."/>
            <person name="Pan C."/>
            <person name="Northen T.R."/>
            <person name="Banfield J.F."/>
        </authorList>
    </citation>
    <scope>NUCLEOTIDE SEQUENCE [LARGE SCALE GENOMIC DNA]</scope>
    <source>
        <strain evidence="4">WS_9</strain>
    </source>
</reference>
<sequence>MQANASQFDPANEPHVDAEAPSFGEAVRDAADQLGLEPDDLSIEILDPGRSAESGGGYRAVKIRARRRPPEPAGGAARRAPAAPGEARGYDRSEGGRGMGRREPRREAANYGPPPPPMDPAKITPEIVAMVREMSVGLLESMGFPGSVEAEKTQHGIRIALDAGEQDQFLIGKDGETLSAFQHLLGRMIRAKMPEESPPRVEVDVAGFRDRQIEGLREMARGLMEEVRRTGEELSTDPLPASERRIVHLEVAEHAGMETVTVGDGYFKRVVIRKAGAKPE</sequence>
<comment type="subunit">
    <text evidence="1">Forms a complex with KhpA.</text>
</comment>
<keyword evidence="1" id="KW-0963">Cytoplasm</keyword>
<proteinExistence type="inferred from homology"/>
<dbReference type="AlphaFoldDB" id="A0A538TGH7"/>
<dbReference type="CDD" id="cd02414">
    <property type="entry name" value="KH-II_Jag"/>
    <property type="match status" value="1"/>
</dbReference>
<dbReference type="EMBL" id="VBOZ01000036">
    <property type="protein sequence ID" value="TMQ62729.1"/>
    <property type="molecule type" value="Genomic_DNA"/>
</dbReference>
<keyword evidence="1" id="KW-0133">Cell shape</keyword>
<feature type="compositionally biased region" description="Basic and acidic residues" evidence="2">
    <location>
        <begin position="88"/>
        <end position="108"/>
    </location>
</feature>
<dbReference type="InterPro" id="IPR038247">
    <property type="entry name" value="Jag_N_dom_sf"/>
</dbReference>
<dbReference type="GO" id="GO:0008360">
    <property type="term" value="P:regulation of cell shape"/>
    <property type="evidence" value="ECO:0007669"/>
    <property type="project" value="UniProtKB-KW"/>
</dbReference>
<comment type="caution">
    <text evidence="1">Lacks conserved residue(s) required for the propagation of feature annotation.</text>
</comment>
<dbReference type="Proteomes" id="UP000317691">
    <property type="component" value="Unassembled WGS sequence"/>
</dbReference>
<keyword evidence="1" id="KW-0143">Chaperone</keyword>
<dbReference type="GO" id="GO:0071555">
    <property type="term" value="P:cell wall organization"/>
    <property type="evidence" value="ECO:0007669"/>
    <property type="project" value="UniProtKB-KW"/>
</dbReference>
<dbReference type="PANTHER" id="PTHR35800:SF1">
    <property type="entry name" value="RNA-BINDING PROTEIN KHPB"/>
    <property type="match status" value="1"/>
</dbReference>
<evidence type="ECO:0000313" key="5">
    <source>
        <dbReference type="Proteomes" id="UP000317691"/>
    </source>
</evidence>
<evidence type="ECO:0000313" key="4">
    <source>
        <dbReference type="EMBL" id="TMQ62729.1"/>
    </source>
</evidence>
<dbReference type="SUPFAM" id="SSF82708">
    <property type="entry name" value="R3H domain"/>
    <property type="match status" value="1"/>
</dbReference>